<dbReference type="GO" id="GO:0046872">
    <property type="term" value="F:metal ion binding"/>
    <property type="evidence" value="ECO:0007669"/>
    <property type="project" value="UniProtKB-KW"/>
</dbReference>
<feature type="binding site" evidence="10">
    <location>
        <position position="99"/>
    </location>
    <ligand>
        <name>substrate</name>
    </ligand>
</feature>
<evidence type="ECO:0000313" key="14">
    <source>
        <dbReference type="Proteomes" id="UP000198500"/>
    </source>
</evidence>
<feature type="binding site" evidence="10">
    <location>
        <position position="202"/>
    </location>
    <ligand>
        <name>substrate</name>
    </ligand>
</feature>
<reference evidence="13 14" key="1">
    <citation type="submission" date="2016-10" db="EMBL/GenBank/DDBJ databases">
        <authorList>
            <person name="de Groot N.N."/>
        </authorList>
    </citation>
    <scope>NUCLEOTIDE SEQUENCE [LARGE SCALE GENOMIC DNA]</scope>
    <source>
        <strain evidence="13 14">DSM 19219</strain>
    </source>
</reference>
<evidence type="ECO:0000313" key="13">
    <source>
        <dbReference type="EMBL" id="SDX85945.1"/>
    </source>
</evidence>
<feature type="binding site" evidence="11">
    <location>
        <position position="286"/>
    </location>
    <ligand>
        <name>Mg(2+)</name>
        <dbReference type="ChEBI" id="CHEBI:18420"/>
    </ligand>
</feature>
<sequence length="442" mass="49195">MMFPEITKMRVVPVAGYDGFLLNLSGGHAPWFIRCVVILEDSAGRQGVGEIPSSAGILKGLEQCRERVEGSQVNAIKQTLNQVRMTLASNGREERGRQTFDLRVAVHVITGIESALLDLYGQAVELPVADLLGQYGRQRDEVEALGYLFLLGDPDKTDLPYPEATDPKDAWDEIRYREALTPDAVAELAKAAYERYGFKDFKLKGGVLRGDEEADCIRALHEAFPEARLTLDPNGAWSLDEAVRVLTPIRDLLSYAEDPCGQEGGYSGRETMAEFRKRTGLPTATNMIATDFKQLQYAVQLNSVDIPLADCHFWTMQGAVMVGELCHEWGMTWGSHSNNHFDISLAMMTHVAAACPGHITAIDTHWIWQDGQRITKAPFQIEDGKLTVPRTPGLGIEIDEEQLMAAHRLYNSLDVVQRDDAMAMQFLIPGWEFDPKTPAMVR</sequence>
<evidence type="ECO:0000259" key="12">
    <source>
        <dbReference type="SMART" id="SM00922"/>
    </source>
</evidence>
<gene>
    <name evidence="13" type="ORF">SAMN05443545_107352</name>
</gene>
<evidence type="ECO:0000256" key="2">
    <source>
        <dbReference type="ARBA" id="ARBA00001946"/>
    </source>
</evidence>
<dbReference type="SFLD" id="SFLDS00001">
    <property type="entry name" value="Enolase"/>
    <property type="match status" value="1"/>
</dbReference>
<dbReference type="InterPro" id="IPR034593">
    <property type="entry name" value="DgoD-like"/>
</dbReference>
<dbReference type="SMART" id="SM00922">
    <property type="entry name" value="MR_MLE"/>
    <property type="match status" value="1"/>
</dbReference>
<evidence type="ECO:0000256" key="11">
    <source>
        <dbReference type="PIRSR" id="PIRSR634598-3"/>
    </source>
</evidence>
<dbReference type="Pfam" id="PF02746">
    <property type="entry name" value="MR_MLE_N"/>
    <property type="match status" value="1"/>
</dbReference>
<dbReference type="SFLD" id="SFLDG00055">
    <property type="entry name" value="glucarate_dehydratase"/>
    <property type="match status" value="1"/>
</dbReference>
<dbReference type="InterPro" id="IPR013342">
    <property type="entry name" value="Mandelate_racemase_C"/>
</dbReference>
<dbReference type="Proteomes" id="UP000198500">
    <property type="component" value="Unassembled WGS sequence"/>
</dbReference>
<comment type="similarity">
    <text evidence="4">Belongs to the mandelate racemase/muconate lactonizing enzyme family. GlucD subfamily.</text>
</comment>
<keyword evidence="6 11" id="KW-0479">Metal-binding</keyword>
<feature type="binding site" evidence="11">
    <location>
        <position position="263"/>
    </location>
    <ligand>
        <name>Mg(2+)</name>
        <dbReference type="ChEBI" id="CHEBI:18420"/>
    </ligand>
</feature>
<evidence type="ECO:0000256" key="10">
    <source>
        <dbReference type="PIRSR" id="PIRSR634598-2"/>
    </source>
</evidence>
<comment type="cofactor">
    <cofactor evidence="2 11">
        <name>Mg(2+)</name>
        <dbReference type="ChEBI" id="CHEBI:18420"/>
    </cofactor>
</comment>
<comment type="pathway">
    <text evidence="3">Carbohydrate acid metabolism; D-glucarate degradation; 2,5-dioxopentanoate from D-glucarate: step 1/2.</text>
</comment>
<dbReference type="InterPro" id="IPR036849">
    <property type="entry name" value="Enolase-like_C_sf"/>
</dbReference>
<name>A0A1H3F4U8_9GAMM</name>
<dbReference type="InterPro" id="IPR013341">
    <property type="entry name" value="Mandelate_racemase_N_dom"/>
</dbReference>
<evidence type="ECO:0000256" key="6">
    <source>
        <dbReference type="ARBA" id="ARBA00022723"/>
    </source>
</evidence>
<dbReference type="STRING" id="574349.SAMN05443545_107352"/>
<accession>A0A1H3F4U8</accession>
<keyword evidence="7 11" id="KW-0460">Magnesium</keyword>
<dbReference type="GO" id="GO:0008872">
    <property type="term" value="F:glucarate dehydratase activity"/>
    <property type="evidence" value="ECO:0007669"/>
    <property type="project" value="UniProtKB-EC"/>
</dbReference>
<proteinExistence type="inferred from homology"/>
<dbReference type="SUPFAM" id="SSF54826">
    <property type="entry name" value="Enolase N-terminal domain-like"/>
    <property type="match status" value="1"/>
</dbReference>
<dbReference type="Gene3D" id="3.20.20.120">
    <property type="entry name" value="Enolase-like C-terminal domain"/>
    <property type="match status" value="1"/>
</dbReference>
<evidence type="ECO:0000256" key="8">
    <source>
        <dbReference type="ARBA" id="ARBA00023239"/>
    </source>
</evidence>
<feature type="binding site" evidence="10">
    <location>
        <begin position="336"/>
        <end position="338"/>
    </location>
    <ligand>
        <name>substrate</name>
    </ligand>
</feature>
<dbReference type="PANTHER" id="PTHR48080:SF4">
    <property type="entry name" value="GLUCARATE DEHYDRATASE"/>
    <property type="match status" value="1"/>
</dbReference>
<evidence type="ECO:0000256" key="5">
    <source>
        <dbReference type="ARBA" id="ARBA00011973"/>
    </source>
</evidence>
<feature type="binding site" evidence="10">
    <location>
        <begin position="232"/>
        <end position="234"/>
    </location>
    <ligand>
        <name>substrate</name>
    </ligand>
</feature>
<organism evidence="13 14">
    <name type="scientific">Aidingimonas halophila</name>
    <dbReference type="NCBI Taxonomy" id="574349"/>
    <lineage>
        <taxon>Bacteria</taxon>
        <taxon>Pseudomonadati</taxon>
        <taxon>Pseudomonadota</taxon>
        <taxon>Gammaproteobacteria</taxon>
        <taxon>Oceanospirillales</taxon>
        <taxon>Halomonadaceae</taxon>
        <taxon>Aidingimonas</taxon>
    </lineage>
</organism>
<feature type="binding site" evidence="10">
    <location>
        <position position="147"/>
    </location>
    <ligand>
        <name>substrate</name>
    </ligand>
</feature>
<feature type="binding site" evidence="10">
    <location>
        <position position="28"/>
    </location>
    <ligand>
        <name>substrate</name>
    </ligand>
</feature>
<dbReference type="InterPro" id="IPR034598">
    <property type="entry name" value="GlucD-like"/>
</dbReference>
<feature type="active site" description="Proton acceptor" evidence="9">
    <location>
        <position position="204"/>
    </location>
</feature>
<comment type="catalytic activity">
    <reaction evidence="1">
        <text>D-glucarate = 5-dehydro-4-deoxy-D-glucarate + H2O</text>
        <dbReference type="Rhea" id="RHEA:14573"/>
        <dbReference type="ChEBI" id="CHEBI:15377"/>
        <dbReference type="ChEBI" id="CHEBI:30612"/>
        <dbReference type="ChEBI" id="CHEBI:42819"/>
        <dbReference type="EC" id="4.2.1.40"/>
    </reaction>
</comment>
<feature type="binding site" evidence="10">
    <location>
        <position position="365"/>
    </location>
    <ligand>
        <name>substrate</name>
    </ligand>
</feature>
<dbReference type="AlphaFoldDB" id="A0A1H3F4U8"/>
<evidence type="ECO:0000256" key="3">
    <source>
        <dbReference type="ARBA" id="ARBA00005183"/>
    </source>
</evidence>
<dbReference type="InterPro" id="IPR029017">
    <property type="entry name" value="Enolase-like_N"/>
</dbReference>
<evidence type="ECO:0000256" key="7">
    <source>
        <dbReference type="ARBA" id="ARBA00022842"/>
    </source>
</evidence>
<dbReference type="PANTHER" id="PTHR48080">
    <property type="entry name" value="D-GALACTONATE DEHYDRATASE-RELATED"/>
    <property type="match status" value="1"/>
</dbReference>
<dbReference type="EC" id="4.2.1.40" evidence="5"/>
<feature type="binding site" evidence="10">
    <location>
        <position position="418"/>
    </location>
    <ligand>
        <name>substrate</name>
    </ligand>
</feature>
<dbReference type="SUPFAM" id="SSF51604">
    <property type="entry name" value="Enolase C-terminal domain-like"/>
    <property type="match status" value="1"/>
</dbReference>
<feature type="binding site" evidence="11">
    <location>
        <position position="232"/>
    </location>
    <ligand>
        <name>Mg(2+)</name>
        <dbReference type="ChEBI" id="CHEBI:18420"/>
    </ligand>
</feature>
<feature type="active site" description="Proton acceptor" evidence="9">
    <location>
        <position position="336"/>
    </location>
</feature>
<dbReference type="InterPro" id="IPR029065">
    <property type="entry name" value="Enolase_C-like"/>
</dbReference>
<evidence type="ECO:0000256" key="1">
    <source>
        <dbReference type="ARBA" id="ARBA00001426"/>
    </source>
</evidence>
<feature type="domain" description="Mandelate racemase/muconate lactonizing enzyme C-terminal" evidence="12">
    <location>
        <begin position="182"/>
        <end position="282"/>
    </location>
</feature>
<protein>
    <recommendedName>
        <fullName evidence="5">glucarate dehydratase</fullName>
        <ecNumber evidence="5">4.2.1.40</ecNumber>
    </recommendedName>
</protein>
<dbReference type="Gene3D" id="3.30.390.10">
    <property type="entry name" value="Enolase-like, N-terminal domain"/>
    <property type="match status" value="1"/>
</dbReference>
<keyword evidence="8" id="KW-0456">Lyase</keyword>
<dbReference type="EMBL" id="FNNI01000007">
    <property type="protein sequence ID" value="SDX85945.1"/>
    <property type="molecule type" value="Genomic_DNA"/>
</dbReference>
<evidence type="ECO:0000256" key="9">
    <source>
        <dbReference type="PIRSR" id="PIRSR634598-1"/>
    </source>
</evidence>
<dbReference type="CDD" id="cd03323">
    <property type="entry name" value="D-glucarate_dehydratase"/>
    <property type="match status" value="1"/>
</dbReference>
<dbReference type="Pfam" id="PF13378">
    <property type="entry name" value="MR_MLE_C"/>
    <property type="match status" value="1"/>
</dbReference>
<keyword evidence="14" id="KW-1185">Reference proteome</keyword>
<feature type="binding site" evidence="10">
    <location>
        <position position="286"/>
    </location>
    <ligand>
        <name>substrate</name>
    </ligand>
</feature>
<evidence type="ECO:0000256" key="4">
    <source>
        <dbReference type="ARBA" id="ARBA00009938"/>
    </source>
</evidence>